<keyword evidence="13" id="KW-1185">Reference proteome</keyword>
<keyword evidence="4 9" id="KW-0863">Zinc-finger</keyword>
<dbReference type="EMBL" id="JASPKZ010009807">
    <property type="protein sequence ID" value="KAJ9576148.1"/>
    <property type="molecule type" value="Genomic_DNA"/>
</dbReference>
<feature type="compositionally biased region" description="Polar residues" evidence="10">
    <location>
        <begin position="253"/>
        <end position="269"/>
    </location>
</feature>
<sequence>VSELFCCTKCDFTTIRLGHLRRHELTHSDTKLKCDMCHYHTDHLKFLLRHQRIKHCNAKETTEEKQLLQCTNCDYSTTRPYLYQRHLQAHASISDSSLKEEPRFNCQQCSYKTGRKEHFIRHVNNVHNDKRPYLCDHCGKAFKRPDALKQHRVTHVELDPSLEVFRCPVCGKCCRAQAQLTQHLAVHSNVRAFLCEICGSSFKTRAVQRKHVLTIHKNPKAFSCLQCSRKFNTKYALRRHMKQHNLDRKRKSSGSTEENVTSEANKQLVPTTEAEQTLRVLMSEPILIQETPSQVQDTKKAITVQVIGFMQ</sequence>
<evidence type="ECO:0000256" key="9">
    <source>
        <dbReference type="PROSITE-ProRule" id="PRU00042"/>
    </source>
</evidence>
<evidence type="ECO:0000256" key="8">
    <source>
        <dbReference type="ARBA" id="ARBA00037948"/>
    </source>
</evidence>
<dbReference type="InterPro" id="IPR013087">
    <property type="entry name" value="Znf_C2H2_type"/>
</dbReference>
<feature type="domain" description="C2H2-type" evidence="11">
    <location>
        <begin position="133"/>
        <end position="160"/>
    </location>
</feature>
<dbReference type="PANTHER" id="PTHR24388:SF54">
    <property type="entry name" value="PROTEIN ESCARGOT"/>
    <property type="match status" value="1"/>
</dbReference>
<feature type="non-terminal residue" evidence="12">
    <location>
        <position position="311"/>
    </location>
</feature>
<protein>
    <recommendedName>
        <fullName evidence="11">C2H2-type domain-containing protein</fullName>
    </recommendedName>
</protein>
<dbReference type="InterPro" id="IPR036236">
    <property type="entry name" value="Znf_C2H2_sf"/>
</dbReference>
<evidence type="ECO:0000313" key="12">
    <source>
        <dbReference type="EMBL" id="KAJ9576148.1"/>
    </source>
</evidence>
<dbReference type="SMART" id="SM00355">
    <property type="entry name" value="ZnF_C2H2"/>
    <property type="match status" value="8"/>
</dbReference>
<dbReference type="PROSITE" id="PS50157">
    <property type="entry name" value="ZINC_FINGER_C2H2_2"/>
    <property type="match status" value="6"/>
</dbReference>
<feature type="compositionally biased region" description="Basic residues" evidence="10">
    <location>
        <begin position="240"/>
        <end position="252"/>
    </location>
</feature>
<keyword evidence="3" id="KW-0677">Repeat</keyword>
<evidence type="ECO:0000256" key="1">
    <source>
        <dbReference type="ARBA" id="ARBA00004123"/>
    </source>
</evidence>
<feature type="domain" description="C2H2-type" evidence="11">
    <location>
        <begin position="193"/>
        <end position="221"/>
    </location>
</feature>
<dbReference type="Proteomes" id="UP001233999">
    <property type="component" value="Unassembled WGS sequence"/>
</dbReference>
<dbReference type="PANTHER" id="PTHR24388">
    <property type="entry name" value="ZINC FINGER PROTEIN"/>
    <property type="match status" value="1"/>
</dbReference>
<name>A0AAD8E3Q3_DIPPU</name>
<reference evidence="12" key="2">
    <citation type="submission" date="2023-05" db="EMBL/GenBank/DDBJ databases">
        <authorList>
            <person name="Fouks B."/>
        </authorList>
    </citation>
    <scope>NUCLEOTIDE SEQUENCE</scope>
    <source>
        <strain evidence="12">Stay&amp;Tobe</strain>
        <tissue evidence="12">Testes</tissue>
    </source>
</reference>
<dbReference type="Pfam" id="PF13894">
    <property type="entry name" value="zf-C2H2_4"/>
    <property type="match status" value="1"/>
</dbReference>
<keyword evidence="5" id="KW-0862">Zinc</keyword>
<evidence type="ECO:0000256" key="10">
    <source>
        <dbReference type="SAM" id="MobiDB-lite"/>
    </source>
</evidence>
<evidence type="ECO:0000256" key="7">
    <source>
        <dbReference type="ARBA" id="ARBA00023242"/>
    </source>
</evidence>
<dbReference type="InterPro" id="IPR050527">
    <property type="entry name" value="Snail/Krueppel_Znf"/>
</dbReference>
<comment type="subcellular location">
    <subcellularLocation>
        <location evidence="1">Nucleus</location>
    </subcellularLocation>
</comment>
<dbReference type="PROSITE" id="PS00028">
    <property type="entry name" value="ZINC_FINGER_C2H2_1"/>
    <property type="match status" value="4"/>
</dbReference>
<dbReference type="GO" id="GO:0008270">
    <property type="term" value="F:zinc ion binding"/>
    <property type="evidence" value="ECO:0007669"/>
    <property type="project" value="UniProtKB-KW"/>
</dbReference>
<evidence type="ECO:0000256" key="5">
    <source>
        <dbReference type="ARBA" id="ARBA00022833"/>
    </source>
</evidence>
<evidence type="ECO:0000256" key="4">
    <source>
        <dbReference type="ARBA" id="ARBA00022771"/>
    </source>
</evidence>
<gene>
    <name evidence="12" type="ORF">L9F63_006970</name>
</gene>
<comment type="caution">
    <text evidence="12">The sequence shown here is derived from an EMBL/GenBank/DDBJ whole genome shotgun (WGS) entry which is preliminary data.</text>
</comment>
<dbReference type="SUPFAM" id="SSF57667">
    <property type="entry name" value="beta-beta-alpha zinc fingers"/>
    <property type="match status" value="3"/>
</dbReference>
<dbReference type="GO" id="GO:0000981">
    <property type="term" value="F:DNA-binding transcription factor activity, RNA polymerase II-specific"/>
    <property type="evidence" value="ECO:0007669"/>
    <property type="project" value="TreeGrafter"/>
</dbReference>
<keyword evidence="2" id="KW-0479">Metal-binding</keyword>
<reference evidence="12" key="1">
    <citation type="journal article" date="2023" name="IScience">
        <title>Live-bearing cockroach genome reveals convergent evolutionary mechanisms linked to viviparity in insects and beyond.</title>
        <authorList>
            <person name="Fouks B."/>
            <person name="Harrison M.C."/>
            <person name="Mikhailova A.A."/>
            <person name="Marchal E."/>
            <person name="English S."/>
            <person name="Carruthers M."/>
            <person name="Jennings E.C."/>
            <person name="Chiamaka E.L."/>
            <person name="Frigard R.A."/>
            <person name="Pippel M."/>
            <person name="Attardo G.M."/>
            <person name="Benoit J.B."/>
            <person name="Bornberg-Bauer E."/>
            <person name="Tobe S.S."/>
        </authorList>
    </citation>
    <scope>NUCLEOTIDE SEQUENCE</scope>
    <source>
        <strain evidence="12">Stay&amp;Tobe</strain>
    </source>
</reference>
<accession>A0AAD8E3Q3</accession>
<dbReference type="FunFam" id="3.30.160.60:FF:000202">
    <property type="entry name" value="Zinc finger protein 574"/>
    <property type="match status" value="1"/>
</dbReference>
<feature type="domain" description="C2H2-type" evidence="11">
    <location>
        <begin position="222"/>
        <end position="249"/>
    </location>
</feature>
<evidence type="ECO:0000256" key="6">
    <source>
        <dbReference type="ARBA" id="ARBA00023125"/>
    </source>
</evidence>
<feature type="domain" description="C2H2-type" evidence="11">
    <location>
        <begin position="5"/>
        <end position="32"/>
    </location>
</feature>
<feature type="region of interest" description="Disordered" evidence="10">
    <location>
        <begin position="240"/>
        <end position="269"/>
    </location>
</feature>
<evidence type="ECO:0000259" key="11">
    <source>
        <dbReference type="PROSITE" id="PS50157"/>
    </source>
</evidence>
<dbReference type="GO" id="GO:0005634">
    <property type="term" value="C:nucleus"/>
    <property type="evidence" value="ECO:0007669"/>
    <property type="project" value="UniProtKB-SubCell"/>
</dbReference>
<dbReference type="GO" id="GO:0032502">
    <property type="term" value="P:developmental process"/>
    <property type="evidence" value="ECO:0007669"/>
    <property type="project" value="UniProtKB-ARBA"/>
</dbReference>
<dbReference type="GO" id="GO:0000978">
    <property type="term" value="F:RNA polymerase II cis-regulatory region sequence-specific DNA binding"/>
    <property type="evidence" value="ECO:0007669"/>
    <property type="project" value="TreeGrafter"/>
</dbReference>
<organism evidence="12 13">
    <name type="scientific">Diploptera punctata</name>
    <name type="common">Pacific beetle cockroach</name>
    <dbReference type="NCBI Taxonomy" id="6984"/>
    <lineage>
        <taxon>Eukaryota</taxon>
        <taxon>Metazoa</taxon>
        <taxon>Ecdysozoa</taxon>
        <taxon>Arthropoda</taxon>
        <taxon>Hexapoda</taxon>
        <taxon>Insecta</taxon>
        <taxon>Pterygota</taxon>
        <taxon>Neoptera</taxon>
        <taxon>Polyneoptera</taxon>
        <taxon>Dictyoptera</taxon>
        <taxon>Blattodea</taxon>
        <taxon>Blaberoidea</taxon>
        <taxon>Blaberidae</taxon>
        <taxon>Diplopterinae</taxon>
        <taxon>Diploptera</taxon>
    </lineage>
</organism>
<evidence type="ECO:0000256" key="2">
    <source>
        <dbReference type="ARBA" id="ARBA00022723"/>
    </source>
</evidence>
<dbReference type="Pfam" id="PF00096">
    <property type="entry name" value="zf-C2H2"/>
    <property type="match status" value="3"/>
</dbReference>
<keyword evidence="7" id="KW-0539">Nucleus</keyword>
<evidence type="ECO:0000256" key="3">
    <source>
        <dbReference type="ARBA" id="ARBA00022737"/>
    </source>
</evidence>
<proteinExistence type="inferred from homology"/>
<dbReference type="AlphaFoldDB" id="A0AAD8E3Q3"/>
<comment type="similarity">
    <text evidence="8">Belongs to the snail C2H2-type zinc-finger protein family.</text>
</comment>
<evidence type="ECO:0000313" key="13">
    <source>
        <dbReference type="Proteomes" id="UP001233999"/>
    </source>
</evidence>
<feature type="domain" description="C2H2-type" evidence="11">
    <location>
        <begin position="104"/>
        <end position="132"/>
    </location>
</feature>
<keyword evidence="6" id="KW-0238">DNA-binding</keyword>
<dbReference type="Gene3D" id="3.30.160.60">
    <property type="entry name" value="Classic Zinc Finger"/>
    <property type="match status" value="4"/>
</dbReference>
<feature type="domain" description="C2H2-type" evidence="11">
    <location>
        <begin position="165"/>
        <end position="192"/>
    </location>
</feature>